<dbReference type="OrthoDB" id="10296576at2759"/>
<dbReference type="Proteomes" id="UP000541610">
    <property type="component" value="Unassembled WGS sequence"/>
</dbReference>
<dbReference type="AlphaFoldDB" id="A0A7J6P8I2"/>
<keyword evidence="1" id="KW-0812">Transmembrane</keyword>
<name>A0A7J6P8I2_PEROL</name>
<sequence>MVDNRRQYVLHATAVHALQLIAGSRGRSRRPADDVPRVALLTRRGSCHFGPDITYAKLFQAAEEGAFAFDLSENVGTLFIEADLLGKMISTLTFDRSPRECGLLTMATHLASQAYKELCSVILCVIACVAALSGFIDDASGTK</sequence>
<comment type="caution">
    <text evidence="2">The sequence shown here is derived from an EMBL/GenBank/DDBJ whole genome shotgun (WGS) entry which is preliminary data.</text>
</comment>
<accession>A0A7J6P8I2</accession>
<reference evidence="2 3" key="1">
    <citation type="submission" date="2020-04" db="EMBL/GenBank/DDBJ databases">
        <title>Perkinsus olseni comparative genomics.</title>
        <authorList>
            <person name="Bogema D.R."/>
        </authorList>
    </citation>
    <scope>NUCLEOTIDE SEQUENCE [LARGE SCALE GENOMIC DNA]</scope>
    <source>
        <strain evidence="2">00978-12</strain>
    </source>
</reference>
<dbReference type="EMBL" id="JABANP010000062">
    <property type="protein sequence ID" value="KAF4692342.1"/>
    <property type="molecule type" value="Genomic_DNA"/>
</dbReference>
<protein>
    <submittedName>
        <fullName evidence="2">Uncharacterized protein</fullName>
    </submittedName>
</protein>
<evidence type="ECO:0000313" key="2">
    <source>
        <dbReference type="EMBL" id="KAF4692342.1"/>
    </source>
</evidence>
<keyword evidence="1" id="KW-0472">Membrane</keyword>
<proteinExistence type="predicted"/>
<feature type="transmembrane region" description="Helical" evidence="1">
    <location>
        <begin position="118"/>
        <end position="136"/>
    </location>
</feature>
<organism evidence="2 3">
    <name type="scientific">Perkinsus olseni</name>
    <name type="common">Perkinsus atlanticus</name>
    <dbReference type="NCBI Taxonomy" id="32597"/>
    <lineage>
        <taxon>Eukaryota</taxon>
        <taxon>Sar</taxon>
        <taxon>Alveolata</taxon>
        <taxon>Perkinsozoa</taxon>
        <taxon>Perkinsea</taxon>
        <taxon>Perkinsida</taxon>
        <taxon>Perkinsidae</taxon>
        <taxon>Perkinsus</taxon>
    </lineage>
</organism>
<keyword evidence="1" id="KW-1133">Transmembrane helix</keyword>
<evidence type="ECO:0000256" key="1">
    <source>
        <dbReference type="SAM" id="Phobius"/>
    </source>
</evidence>
<evidence type="ECO:0000313" key="3">
    <source>
        <dbReference type="Proteomes" id="UP000541610"/>
    </source>
</evidence>
<gene>
    <name evidence="2" type="ORF">FOZ60_013700</name>
</gene>